<evidence type="ECO:0000256" key="1">
    <source>
        <dbReference type="HAMAP-Rule" id="MF_01270"/>
    </source>
</evidence>
<comment type="similarity">
    <text evidence="1">Belongs to the anhydro-N-acetylmuramic acid kinase family.</text>
</comment>
<comment type="caution">
    <text evidence="2">The sequence shown here is derived from an EMBL/GenBank/DDBJ whole genome shotgun (WGS) entry which is preliminary data.</text>
</comment>
<dbReference type="EC" id="2.7.1.170" evidence="1"/>
<dbReference type="GO" id="GO:0006040">
    <property type="term" value="P:amino sugar metabolic process"/>
    <property type="evidence" value="ECO:0007669"/>
    <property type="project" value="InterPro"/>
</dbReference>
<dbReference type="GO" id="GO:0016773">
    <property type="term" value="F:phosphotransferase activity, alcohol group as acceptor"/>
    <property type="evidence" value="ECO:0007669"/>
    <property type="project" value="UniProtKB-UniRule"/>
</dbReference>
<reference evidence="2 3" key="1">
    <citation type="submission" date="2020-07" db="EMBL/GenBank/DDBJ databases">
        <title>Bacterium isolated from marien macroalgae.</title>
        <authorList>
            <person name="Zhu K."/>
            <person name="Lu D."/>
            <person name="Du Z."/>
        </authorList>
    </citation>
    <scope>NUCLEOTIDE SEQUENCE [LARGE SCALE GENOMIC DNA]</scope>
    <source>
        <strain evidence="2 3">3-1745</strain>
    </source>
</reference>
<dbReference type="NCBIfam" id="NF007139">
    <property type="entry name" value="PRK09585.1-3"/>
    <property type="match status" value="1"/>
</dbReference>
<dbReference type="Gene3D" id="3.30.420.40">
    <property type="match status" value="2"/>
</dbReference>
<sequence length="371" mass="40389">MSREYFIGLMSGTSLDSIDAVIVSFEPDFHLHASHSHPLPTELRRQILTLNHPGPNEIDQLGRLDVALGSLFAEAVQALLEHSRFNATQIRAIGSHGQTIRHRPEHSFSLQIGDPARIAEHTGITTVADFRRRDLAAGGQGAPLVPAFHQALFARPGQDRVLINLGGMANITLLPGHGQSPASGYDTGPGNVLMDAWIRDQRQRDYDHNGEWAASGRVDAPLLAQLLAHPYFERLPPKSTGRELFDLHWLQQALAACPTRPTAEDVQATLMELTAVSLAQAIKRHSLHRPELFLCGGGSHNKALQQRLNHHLPDSEITTTETLGLPPDWVEAAAFAWFAMRTLNQQTASLAAVTGANGARILGAIHLALPA</sequence>
<name>A0A7W2AAB6_9GAMM</name>
<proteinExistence type="inferred from homology"/>
<dbReference type="EMBL" id="JACEMT010000001">
    <property type="protein sequence ID" value="MBA4500805.1"/>
    <property type="molecule type" value="Genomic_DNA"/>
</dbReference>
<keyword evidence="3" id="KW-1185">Reference proteome</keyword>
<keyword evidence="1" id="KW-0547">Nucleotide-binding</keyword>
<gene>
    <name evidence="1" type="primary">anmK</name>
    <name evidence="2" type="ORF">H1S06_00230</name>
</gene>
<dbReference type="UniPathway" id="UPA00544"/>
<keyword evidence="1 2" id="KW-0418">Kinase</keyword>
<dbReference type="Pfam" id="PF03702">
    <property type="entry name" value="AnmK"/>
    <property type="match status" value="1"/>
</dbReference>
<protein>
    <recommendedName>
        <fullName evidence="1">Anhydro-N-acetylmuramic acid kinase</fullName>
        <ecNumber evidence="1">2.7.1.170</ecNumber>
    </recommendedName>
    <alternativeName>
        <fullName evidence="1">AnhMurNAc kinase</fullName>
    </alternativeName>
</protein>
<feature type="binding site" evidence="1">
    <location>
        <begin position="12"/>
        <end position="19"/>
    </location>
    <ligand>
        <name>ATP</name>
        <dbReference type="ChEBI" id="CHEBI:30616"/>
    </ligand>
</feature>
<dbReference type="InterPro" id="IPR005338">
    <property type="entry name" value="Anhydro_N_Ac-Mur_kinase"/>
</dbReference>
<dbReference type="UniPathway" id="UPA00343"/>
<keyword evidence="1 2" id="KW-0808">Transferase</keyword>
<dbReference type="PANTHER" id="PTHR30605">
    <property type="entry name" value="ANHYDRO-N-ACETYLMURAMIC ACID KINASE"/>
    <property type="match status" value="1"/>
</dbReference>
<dbReference type="InterPro" id="IPR043129">
    <property type="entry name" value="ATPase_NBD"/>
</dbReference>
<dbReference type="RefSeq" id="WP_181736282.1">
    <property type="nucleotide sequence ID" value="NZ_JACEMT010000001.1"/>
</dbReference>
<dbReference type="GO" id="GO:0016301">
    <property type="term" value="F:kinase activity"/>
    <property type="evidence" value="ECO:0007669"/>
    <property type="project" value="UniProtKB-KW"/>
</dbReference>
<comment type="function">
    <text evidence="1">Catalyzes the specific phosphorylation of 1,6-anhydro-N-acetylmuramic acid (anhMurNAc) with the simultaneous cleavage of the 1,6-anhydro ring, generating MurNAc-6-P. Is required for the utilization of anhMurNAc either imported from the medium or derived from its own cell wall murein, and thus plays a role in cell wall recycling.</text>
</comment>
<dbReference type="CDD" id="cd24050">
    <property type="entry name" value="ASKHA_NBD_ANMK"/>
    <property type="match status" value="1"/>
</dbReference>
<dbReference type="GO" id="GO:0005524">
    <property type="term" value="F:ATP binding"/>
    <property type="evidence" value="ECO:0007669"/>
    <property type="project" value="UniProtKB-UniRule"/>
</dbReference>
<dbReference type="Proteomes" id="UP000538931">
    <property type="component" value="Unassembled WGS sequence"/>
</dbReference>
<evidence type="ECO:0000313" key="2">
    <source>
        <dbReference type="EMBL" id="MBA4500805.1"/>
    </source>
</evidence>
<evidence type="ECO:0000313" key="3">
    <source>
        <dbReference type="Proteomes" id="UP000538931"/>
    </source>
</evidence>
<dbReference type="GO" id="GO:0009254">
    <property type="term" value="P:peptidoglycan turnover"/>
    <property type="evidence" value="ECO:0007669"/>
    <property type="project" value="UniProtKB-UniRule"/>
</dbReference>
<organism evidence="2 3">
    <name type="scientific">Marinobacterium marinum</name>
    <dbReference type="NCBI Taxonomy" id="2756129"/>
    <lineage>
        <taxon>Bacteria</taxon>
        <taxon>Pseudomonadati</taxon>
        <taxon>Pseudomonadota</taxon>
        <taxon>Gammaproteobacteria</taxon>
        <taxon>Oceanospirillales</taxon>
        <taxon>Oceanospirillaceae</taxon>
        <taxon>Marinobacterium</taxon>
    </lineage>
</organism>
<comment type="pathway">
    <text evidence="1">Cell wall biogenesis; peptidoglycan recycling.</text>
</comment>
<dbReference type="PANTHER" id="PTHR30605:SF0">
    <property type="entry name" value="ANHYDRO-N-ACETYLMURAMIC ACID KINASE"/>
    <property type="match status" value="1"/>
</dbReference>
<accession>A0A7W2AAB6</accession>
<comment type="catalytic activity">
    <reaction evidence="1">
        <text>1,6-anhydro-N-acetyl-beta-muramate + ATP + H2O = N-acetyl-D-muramate 6-phosphate + ADP + H(+)</text>
        <dbReference type="Rhea" id="RHEA:24952"/>
        <dbReference type="ChEBI" id="CHEBI:15377"/>
        <dbReference type="ChEBI" id="CHEBI:15378"/>
        <dbReference type="ChEBI" id="CHEBI:30616"/>
        <dbReference type="ChEBI" id="CHEBI:58690"/>
        <dbReference type="ChEBI" id="CHEBI:58722"/>
        <dbReference type="ChEBI" id="CHEBI:456216"/>
        <dbReference type="EC" id="2.7.1.170"/>
    </reaction>
</comment>
<keyword evidence="1" id="KW-0067">ATP-binding</keyword>
<dbReference type="HAMAP" id="MF_01270">
    <property type="entry name" value="AnhMurNAc_kinase"/>
    <property type="match status" value="1"/>
</dbReference>
<comment type="pathway">
    <text evidence="1">Amino-sugar metabolism; 1,6-anhydro-N-acetylmuramate degradation.</text>
</comment>
<keyword evidence="1" id="KW-0119">Carbohydrate metabolism</keyword>
<dbReference type="NCBIfam" id="NF007148">
    <property type="entry name" value="PRK09585.3-2"/>
    <property type="match status" value="1"/>
</dbReference>
<dbReference type="GO" id="GO:0097175">
    <property type="term" value="P:1,6-anhydro-N-acetyl-beta-muramic acid catabolic process"/>
    <property type="evidence" value="ECO:0007669"/>
    <property type="project" value="UniProtKB-UniRule"/>
</dbReference>
<dbReference type="SUPFAM" id="SSF53067">
    <property type="entry name" value="Actin-like ATPase domain"/>
    <property type="match status" value="1"/>
</dbReference>
<dbReference type="AlphaFoldDB" id="A0A7W2AAB6"/>